<feature type="non-terminal residue" evidence="2">
    <location>
        <position position="195"/>
    </location>
</feature>
<proteinExistence type="predicted"/>
<evidence type="ECO:0000313" key="3">
    <source>
        <dbReference type="Proteomes" id="UP001482620"/>
    </source>
</evidence>
<evidence type="ECO:0000313" key="2">
    <source>
        <dbReference type="EMBL" id="MEQ2221764.1"/>
    </source>
</evidence>
<sequence length="195" mass="22244">MFCTLLDHRVHNYVSLSEEFGQDTSVLSGTEGRINQMIQERRAKMQDLRHTSKLNKEATNSKAAVGLQVFIDLKQILEKGMNYLIHIKIRQTTAEQLTDCLIAELGQQVKVLMQSSADVQQLSLSDDHLHVLQSFSSVNNISAMKDRSKVGVQLPLYEEMVRKAVVEAVGHLQTTFRQANNKLLEEELKRMKMFK</sequence>
<comment type="caution">
    <text evidence="2">The sequence shown here is derived from an EMBL/GenBank/DDBJ whole genome shotgun (WGS) entry which is preliminary data.</text>
</comment>
<reference evidence="2 3" key="1">
    <citation type="submission" date="2021-06" db="EMBL/GenBank/DDBJ databases">
        <authorList>
            <person name="Palmer J.M."/>
        </authorList>
    </citation>
    <scope>NUCLEOTIDE SEQUENCE [LARGE SCALE GENOMIC DNA]</scope>
    <source>
        <strain evidence="3">if_2019</strain>
        <tissue evidence="2">Muscle</tissue>
    </source>
</reference>
<dbReference type="EMBL" id="JAHRIQ010001878">
    <property type="protein sequence ID" value="MEQ2221764.1"/>
    <property type="molecule type" value="Genomic_DNA"/>
</dbReference>
<dbReference type="InterPro" id="IPR058030">
    <property type="entry name" value="TRIM8/14/16/25/29/45/65_CC"/>
</dbReference>
<dbReference type="Proteomes" id="UP001482620">
    <property type="component" value="Unassembled WGS sequence"/>
</dbReference>
<gene>
    <name evidence="2" type="ORF">ILYODFUR_018998</name>
</gene>
<name>A0ABV0SMG7_9TELE</name>
<feature type="domain" description="TRIM8/14/16/25/29/45/65 coiled-coil region" evidence="1">
    <location>
        <begin position="38"/>
        <end position="175"/>
    </location>
</feature>
<organism evidence="2 3">
    <name type="scientific">Ilyodon furcidens</name>
    <name type="common">goldbreast splitfin</name>
    <dbReference type="NCBI Taxonomy" id="33524"/>
    <lineage>
        <taxon>Eukaryota</taxon>
        <taxon>Metazoa</taxon>
        <taxon>Chordata</taxon>
        <taxon>Craniata</taxon>
        <taxon>Vertebrata</taxon>
        <taxon>Euteleostomi</taxon>
        <taxon>Actinopterygii</taxon>
        <taxon>Neopterygii</taxon>
        <taxon>Teleostei</taxon>
        <taxon>Neoteleostei</taxon>
        <taxon>Acanthomorphata</taxon>
        <taxon>Ovalentaria</taxon>
        <taxon>Atherinomorphae</taxon>
        <taxon>Cyprinodontiformes</taxon>
        <taxon>Goodeidae</taxon>
        <taxon>Ilyodon</taxon>
    </lineage>
</organism>
<evidence type="ECO:0000259" key="1">
    <source>
        <dbReference type="Pfam" id="PF25600"/>
    </source>
</evidence>
<accession>A0ABV0SMG7</accession>
<protein>
    <recommendedName>
        <fullName evidence="1">TRIM8/14/16/25/29/45/65 coiled-coil region domain-containing protein</fullName>
    </recommendedName>
</protein>
<keyword evidence="3" id="KW-1185">Reference proteome</keyword>
<dbReference type="Pfam" id="PF25600">
    <property type="entry name" value="TRIM_CC"/>
    <property type="match status" value="1"/>
</dbReference>